<dbReference type="SUPFAM" id="SSF56801">
    <property type="entry name" value="Acetyl-CoA synthetase-like"/>
    <property type="match status" value="1"/>
</dbReference>
<dbReference type="GO" id="GO:0006631">
    <property type="term" value="P:fatty acid metabolic process"/>
    <property type="evidence" value="ECO:0007669"/>
    <property type="project" value="TreeGrafter"/>
</dbReference>
<dbReference type="Proteomes" id="UP000248311">
    <property type="component" value="Unassembled WGS sequence"/>
</dbReference>
<dbReference type="PROSITE" id="PS00455">
    <property type="entry name" value="AMP_BINDING"/>
    <property type="match status" value="1"/>
</dbReference>
<gene>
    <name evidence="6" type="ORF">DFP88_102285</name>
</gene>
<comment type="similarity">
    <text evidence="2">Belongs to the ATP-dependent AMP-binding enzyme family.</text>
</comment>
<accession>A0A318ST24</accession>
<dbReference type="InterPro" id="IPR045851">
    <property type="entry name" value="AMP-bd_C_sf"/>
</dbReference>
<dbReference type="Gene3D" id="3.30.300.30">
    <property type="match status" value="1"/>
</dbReference>
<comment type="pathway">
    <text evidence="1">Siderophore biosynthesis.</text>
</comment>
<evidence type="ECO:0000259" key="4">
    <source>
        <dbReference type="Pfam" id="PF00501"/>
    </source>
</evidence>
<dbReference type="Gene3D" id="3.40.50.980">
    <property type="match status" value="2"/>
</dbReference>
<evidence type="ECO:0000256" key="2">
    <source>
        <dbReference type="ARBA" id="ARBA00006432"/>
    </source>
</evidence>
<dbReference type="RefSeq" id="WP_245904713.1">
    <property type="nucleotide sequence ID" value="NZ_QJTE01000002.1"/>
</dbReference>
<evidence type="ECO:0000256" key="3">
    <source>
        <dbReference type="ARBA" id="ARBA00022598"/>
    </source>
</evidence>
<dbReference type="InterPro" id="IPR000873">
    <property type="entry name" value="AMP-dep_synth/lig_dom"/>
</dbReference>
<dbReference type="PANTHER" id="PTHR43201:SF5">
    <property type="entry name" value="MEDIUM-CHAIN ACYL-COA LIGASE ACSF2, MITOCHONDRIAL"/>
    <property type="match status" value="1"/>
</dbReference>
<organism evidence="6 7">
    <name type="scientific">Pseudoroseicyclus aestuarii</name>
    <dbReference type="NCBI Taxonomy" id="1795041"/>
    <lineage>
        <taxon>Bacteria</taxon>
        <taxon>Pseudomonadati</taxon>
        <taxon>Pseudomonadota</taxon>
        <taxon>Alphaproteobacteria</taxon>
        <taxon>Rhodobacterales</taxon>
        <taxon>Paracoccaceae</taxon>
        <taxon>Pseudoroseicyclus</taxon>
    </lineage>
</organism>
<evidence type="ECO:0000259" key="5">
    <source>
        <dbReference type="Pfam" id="PF13193"/>
    </source>
</evidence>
<sequence length="546" mass="58606">MTEPAPPQQIWPEDRAARYRAAGYWTGETFPALLRDRAARHATRTAVIGGEMRLSYEDLLEDARRIGAGFLALGLRPGDRVVLQLPNEPAFVQVMFGLFMAGLLPVFALPAHRRTEIAHFAARSGAKALVVADRRGGFDYRAMAREVSAEVGLAHVVVAGEAEEFVPLGSLSGDPGLLPPDPEPSSVAFLQISGGSTGLSKLIPRTHDDYLYSVRESATICGLTEASVYLAALPAAHNFTLSSPGVLGALHAGGTVVLAPDPNPQTAFPLIARHGVTMSALVPPLALLWLDAAAARGRDELESLTDLLVGGARLPPEAARRIGPGLGCRLTQVFGMAEGLVNYTRAEDPDEIVTGTQGRPISPDDEIRLVDDQDREVPEGTPGQLLTRGPYTITAYHGAPEANARSFTADGFYRTGDVVLRLPSGHLVVQGRATDHINRAGEKVSAEEIEDHLLGHEGVYDAICVSIPDAELGERSCAFVIRRDPALRGPQVKTWMRGRGIASFKIPDEVRFVEAFETTAALKISRRQLRARLRAAALEGESDADI</sequence>
<dbReference type="FunFam" id="2.30.38.10:FF:000003">
    <property type="entry name" value="Vibriobactin-specific 2,3-dihydroxybenzoate-AMP ligase"/>
    <property type="match status" value="1"/>
</dbReference>
<dbReference type="Gene3D" id="2.30.38.10">
    <property type="entry name" value="Luciferase, Domain 3"/>
    <property type="match status" value="1"/>
</dbReference>
<feature type="domain" description="AMP-dependent synthetase/ligase" evidence="4">
    <location>
        <begin position="35"/>
        <end position="396"/>
    </location>
</feature>
<protein>
    <submittedName>
        <fullName evidence="6">2,3-dihydroxybenzoate-AMP ligase</fullName>
    </submittedName>
</protein>
<keyword evidence="7" id="KW-1185">Reference proteome</keyword>
<dbReference type="Pfam" id="PF13193">
    <property type="entry name" value="AMP-binding_C"/>
    <property type="match status" value="1"/>
</dbReference>
<dbReference type="InterPro" id="IPR020845">
    <property type="entry name" value="AMP-binding_CS"/>
</dbReference>
<dbReference type="AlphaFoldDB" id="A0A318ST24"/>
<keyword evidence="3 6" id="KW-0436">Ligase</keyword>
<dbReference type="GO" id="GO:0031956">
    <property type="term" value="F:medium-chain fatty acid-CoA ligase activity"/>
    <property type="evidence" value="ECO:0007669"/>
    <property type="project" value="TreeGrafter"/>
</dbReference>
<reference evidence="6 7" key="1">
    <citation type="submission" date="2018-06" db="EMBL/GenBank/DDBJ databases">
        <title>Genomic Encyclopedia of Type Strains, Phase III (KMG-III): the genomes of soil and plant-associated and newly described type strains.</title>
        <authorList>
            <person name="Whitman W."/>
        </authorList>
    </citation>
    <scope>NUCLEOTIDE SEQUENCE [LARGE SCALE GENOMIC DNA]</scope>
    <source>
        <strain evidence="6 7">CECT 9025</strain>
    </source>
</reference>
<feature type="domain" description="AMP-binding enzyme C-terminal" evidence="5">
    <location>
        <begin position="448"/>
        <end position="521"/>
    </location>
</feature>
<evidence type="ECO:0000256" key="1">
    <source>
        <dbReference type="ARBA" id="ARBA00004924"/>
    </source>
</evidence>
<dbReference type="InterPro" id="IPR025110">
    <property type="entry name" value="AMP-bd_C"/>
</dbReference>
<name>A0A318ST24_9RHOB</name>
<proteinExistence type="inferred from homology"/>
<comment type="caution">
    <text evidence="6">The sequence shown here is derived from an EMBL/GenBank/DDBJ whole genome shotgun (WGS) entry which is preliminary data.</text>
</comment>
<dbReference type="Pfam" id="PF00501">
    <property type="entry name" value="AMP-binding"/>
    <property type="match status" value="1"/>
</dbReference>
<dbReference type="PANTHER" id="PTHR43201">
    <property type="entry name" value="ACYL-COA SYNTHETASE"/>
    <property type="match status" value="1"/>
</dbReference>
<evidence type="ECO:0000313" key="7">
    <source>
        <dbReference type="Proteomes" id="UP000248311"/>
    </source>
</evidence>
<dbReference type="EMBL" id="QJTE01000002">
    <property type="protein sequence ID" value="PYE84485.1"/>
    <property type="molecule type" value="Genomic_DNA"/>
</dbReference>
<evidence type="ECO:0000313" key="6">
    <source>
        <dbReference type="EMBL" id="PYE84485.1"/>
    </source>
</evidence>